<keyword evidence="2" id="KW-0378">Hydrolase</keyword>
<keyword evidence="2" id="KW-0645">Protease</keyword>
<keyword evidence="1" id="KW-0732">Signal</keyword>
<organism evidence="2">
    <name type="scientific">Oceanithermus profundus</name>
    <dbReference type="NCBI Taxonomy" id="187137"/>
    <lineage>
        <taxon>Bacteria</taxon>
        <taxon>Thermotogati</taxon>
        <taxon>Deinococcota</taxon>
        <taxon>Deinococci</taxon>
        <taxon>Thermales</taxon>
        <taxon>Thermaceae</taxon>
        <taxon>Oceanithermus</taxon>
    </lineage>
</organism>
<evidence type="ECO:0000256" key="1">
    <source>
        <dbReference type="SAM" id="SignalP"/>
    </source>
</evidence>
<sequence>MKRNLLAFVTIALLLAACGGPKVSTTQISGVVVNLSGLPVPGVRVLVPGKSIVTTDASGAFTFDEVTVPYTLIVEQKSDEFVVYQGINRTDPQVFVSGSTGSYETNLDGTVASTTAGNTLGLQLASAHALGSTTMSATAGSTGYNFDVTLYQPVTRGTLYALEWSKDASGNAQDFSGYGVYSGDLDLAAGASHSNLDISLMAVSGTHDLDVSVSTPSGLNPSFQIAGVRFADTPEYAIPLLTYTDFAPASNQYTVRSPDLAAARMVLVAAASQSPGVYSIRWESVASSSAAHTLILNDPVELLDPADGANVGTDATFRWQPPSGAISIAFFSGDLKVWVYTAGSETTLPDLSPFGAGYGTNPYTWSVGAYRLDGIVEGEMDQLTAPGGVSPMQALFTTIFGVPLSEGGFLVGSEERTVNLP</sequence>
<dbReference type="PROSITE" id="PS51257">
    <property type="entry name" value="PROKAR_LIPOPROTEIN"/>
    <property type="match status" value="1"/>
</dbReference>
<dbReference type="Proteomes" id="UP000886105">
    <property type="component" value="Unassembled WGS sequence"/>
</dbReference>
<reference evidence="2" key="1">
    <citation type="journal article" date="2020" name="mSystems">
        <title>Genome- and Community-Level Interaction Insights into Carbon Utilization and Element Cycling Functions of Hydrothermarchaeota in Hydrothermal Sediment.</title>
        <authorList>
            <person name="Zhou Z."/>
            <person name="Liu Y."/>
            <person name="Xu W."/>
            <person name="Pan J."/>
            <person name="Luo Z.H."/>
            <person name="Li M."/>
        </authorList>
    </citation>
    <scope>NUCLEOTIDE SEQUENCE [LARGE SCALE GENOMIC DNA]</scope>
    <source>
        <strain evidence="2">HyVt-523</strain>
    </source>
</reference>
<dbReference type="SUPFAM" id="SSF49464">
    <property type="entry name" value="Carboxypeptidase regulatory domain-like"/>
    <property type="match status" value="1"/>
</dbReference>
<feature type="signal peptide" evidence="1">
    <location>
        <begin position="1"/>
        <end position="19"/>
    </location>
</feature>
<dbReference type="GO" id="GO:0004180">
    <property type="term" value="F:carboxypeptidase activity"/>
    <property type="evidence" value="ECO:0007669"/>
    <property type="project" value="UniProtKB-KW"/>
</dbReference>
<evidence type="ECO:0000313" key="2">
    <source>
        <dbReference type="EMBL" id="HHO57649.1"/>
    </source>
</evidence>
<feature type="chain" id="PRO_5027915039" evidence="1">
    <location>
        <begin position="20"/>
        <end position="421"/>
    </location>
</feature>
<comment type="caution">
    <text evidence="2">The sequence shown here is derived from an EMBL/GenBank/DDBJ whole genome shotgun (WGS) entry which is preliminary data.</text>
</comment>
<dbReference type="AlphaFoldDB" id="A0A7C5SNF9"/>
<accession>A0A7C5SNF9</accession>
<dbReference type="EMBL" id="DRNZ01000040">
    <property type="protein sequence ID" value="HHO57649.1"/>
    <property type="molecule type" value="Genomic_DNA"/>
</dbReference>
<proteinExistence type="predicted"/>
<dbReference type="InterPro" id="IPR008969">
    <property type="entry name" value="CarboxyPept-like_regulatory"/>
</dbReference>
<keyword evidence="2" id="KW-0121">Carboxypeptidase</keyword>
<gene>
    <name evidence="2" type="ORF">ENJ85_00585</name>
</gene>
<name>A0A7C5SNF9_9DEIN</name>
<protein>
    <submittedName>
        <fullName evidence="2">Carboxypeptidase regulatory-like domain-containing protein</fullName>
    </submittedName>
</protein>